<dbReference type="Proteomes" id="UP001283361">
    <property type="component" value="Unassembled WGS sequence"/>
</dbReference>
<sequence>MKSPEIPDSGDNSGLVVLLRVHNKCSRVNDMAMEGHGSNVSLDHPQAKLADQRRELSPGSCGDPRPVDTPLSLARARPQGKTGDAGGAGKEGLRGLGSHKANLGV</sequence>
<reference evidence="2" key="1">
    <citation type="journal article" date="2023" name="G3 (Bethesda)">
        <title>A reference genome for the long-term kleptoplast-retaining sea slug Elysia crispata morphotype clarki.</title>
        <authorList>
            <person name="Eastman K.E."/>
            <person name="Pendleton A.L."/>
            <person name="Shaikh M.A."/>
            <person name="Suttiyut T."/>
            <person name="Ogas R."/>
            <person name="Tomko P."/>
            <person name="Gavelis G."/>
            <person name="Widhalm J.R."/>
            <person name="Wisecaver J.H."/>
        </authorList>
    </citation>
    <scope>NUCLEOTIDE SEQUENCE</scope>
    <source>
        <strain evidence="2">ECLA1</strain>
    </source>
</reference>
<protein>
    <submittedName>
        <fullName evidence="2">Uncharacterized protein</fullName>
    </submittedName>
</protein>
<evidence type="ECO:0000313" key="3">
    <source>
        <dbReference type="Proteomes" id="UP001283361"/>
    </source>
</evidence>
<name>A0AAE1D3X8_9GAST</name>
<dbReference type="EMBL" id="JAWDGP010005592">
    <property type="protein sequence ID" value="KAK3755667.1"/>
    <property type="molecule type" value="Genomic_DNA"/>
</dbReference>
<evidence type="ECO:0000256" key="1">
    <source>
        <dbReference type="SAM" id="MobiDB-lite"/>
    </source>
</evidence>
<accession>A0AAE1D3X8</accession>
<feature type="region of interest" description="Disordered" evidence="1">
    <location>
        <begin position="34"/>
        <end position="105"/>
    </location>
</feature>
<gene>
    <name evidence="2" type="ORF">RRG08_014633</name>
</gene>
<dbReference type="AlphaFoldDB" id="A0AAE1D3X8"/>
<evidence type="ECO:0000313" key="2">
    <source>
        <dbReference type="EMBL" id="KAK3755667.1"/>
    </source>
</evidence>
<keyword evidence="3" id="KW-1185">Reference proteome</keyword>
<organism evidence="2 3">
    <name type="scientific">Elysia crispata</name>
    <name type="common">lettuce slug</name>
    <dbReference type="NCBI Taxonomy" id="231223"/>
    <lineage>
        <taxon>Eukaryota</taxon>
        <taxon>Metazoa</taxon>
        <taxon>Spiralia</taxon>
        <taxon>Lophotrochozoa</taxon>
        <taxon>Mollusca</taxon>
        <taxon>Gastropoda</taxon>
        <taxon>Heterobranchia</taxon>
        <taxon>Euthyneura</taxon>
        <taxon>Panpulmonata</taxon>
        <taxon>Sacoglossa</taxon>
        <taxon>Placobranchoidea</taxon>
        <taxon>Plakobranchidae</taxon>
        <taxon>Elysia</taxon>
    </lineage>
</organism>
<proteinExistence type="predicted"/>
<comment type="caution">
    <text evidence="2">The sequence shown here is derived from an EMBL/GenBank/DDBJ whole genome shotgun (WGS) entry which is preliminary data.</text>
</comment>